<dbReference type="AlphaFoldDB" id="U4LEJ4"/>
<protein>
    <submittedName>
        <fullName evidence="1">Uncharacterized protein</fullName>
    </submittedName>
</protein>
<evidence type="ECO:0000313" key="2">
    <source>
        <dbReference type="Proteomes" id="UP000018144"/>
    </source>
</evidence>
<sequence length="34" mass="3723">MHNGRWDENDGIKLGTGLGNAMDGVECYVSNYCC</sequence>
<reference evidence="1 2" key="1">
    <citation type="journal article" date="2013" name="PLoS Genet.">
        <title>The genome and development-dependent transcriptomes of Pyronema confluens: a window into fungal evolution.</title>
        <authorList>
            <person name="Traeger S."/>
            <person name="Altegoer F."/>
            <person name="Freitag M."/>
            <person name="Gabaldon T."/>
            <person name="Kempken F."/>
            <person name="Kumar A."/>
            <person name="Marcet-Houben M."/>
            <person name="Poggeler S."/>
            <person name="Stajich J.E."/>
            <person name="Nowrousian M."/>
        </authorList>
    </citation>
    <scope>NUCLEOTIDE SEQUENCE [LARGE SCALE GENOMIC DNA]</scope>
    <source>
        <strain evidence="2">CBS 100304</strain>
        <tissue evidence="1">Vegetative mycelium</tissue>
    </source>
</reference>
<gene>
    <name evidence="1" type="ORF">PCON_07791</name>
</gene>
<dbReference type="EMBL" id="HF935395">
    <property type="protein sequence ID" value="CCX29972.1"/>
    <property type="molecule type" value="Genomic_DNA"/>
</dbReference>
<evidence type="ECO:0000313" key="1">
    <source>
        <dbReference type="EMBL" id="CCX29972.1"/>
    </source>
</evidence>
<organism evidence="1 2">
    <name type="scientific">Pyronema omphalodes (strain CBS 100304)</name>
    <name type="common">Pyronema confluens</name>
    <dbReference type="NCBI Taxonomy" id="1076935"/>
    <lineage>
        <taxon>Eukaryota</taxon>
        <taxon>Fungi</taxon>
        <taxon>Dikarya</taxon>
        <taxon>Ascomycota</taxon>
        <taxon>Pezizomycotina</taxon>
        <taxon>Pezizomycetes</taxon>
        <taxon>Pezizales</taxon>
        <taxon>Pyronemataceae</taxon>
        <taxon>Pyronema</taxon>
    </lineage>
</organism>
<dbReference type="Proteomes" id="UP000018144">
    <property type="component" value="Unassembled WGS sequence"/>
</dbReference>
<accession>U4LEJ4</accession>
<proteinExistence type="predicted"/>
<name>U4LEJ4_PYROM</name>
<keyword evidence="2" id="KW-1185">Reference proteome</keyword>